<protein>
    <submittedName>
        <fullName evidence="1">Uncharacterized protein</fullName>
    </submittedName>
</protein>
<dbReference type="EMBL" id="AP024485">
    <property type="protein sequence ID" value="BCS89203.1"/>
    <property type="molecule type" value="Genomic_DNA"/>
</dbReference>
<evidence type="ECO:0000313" key="1">
    <source>
        <dbReference type="EMBL" id="BCS89203.1"/>
    </source>
</evidence>
<proteinExistence type="predicted"/>
<accession>A0ABN6EWH4</accession>
<organism evidence="1 2">
    <name type="scientific">Pseudodesulfovibrio sediminis</name>
    <dbReference type="NCBI Taxonomy" id="2810563"/>
    <lineage>
        <taxon>Bacteria</taxon>
        <taxon>Pseudomonadati</taxon>
        <taxon>Thermodesulfobacteriota</taxon>
        <taxon>Desulfovibrionia</taxon>
        <taxon>Desulfovibrionales</taxon>
        <taxon>Desulfovibrionaceae</taxon>
    </lineage>
</organism>
<gene>
    <name evidence="1" type="ORF">PSDVSF_24450</name>
</gene>
<name>A0ABN6EWH4_9BACT</name>
<keyword evidence="2" id="KW-1185">Reference proteome</keyword>
<evidence type="ECO:0000313" key="2">
    <source>
        <dbReference type="Proteomes" id="UP001053296"/>
    </source>
</evidence>
<reference evidence="1" key="1">
    <citation type="journal article" date="2022" name="Arch. Microbiol.">
        <title>Pseudodesulfovibrio sediminis sp. nov., a mesophilic and neutrophilic sulfate-reducing bacterium isolated from sediment of a brackish lake.</title>
        <authorList>
            <person name="Takahashi A."/>
            <person name="Kojima H."/>
            <person name="Watanabe M."/>
            <person name="Fukui M."/>
        </authorList>
    </citation>
    <scope>NUCLEOTIDE SEQUENCE</scope>
    <source>
        <strain evidence="1">SF6</strain>
    </source>
</reference>
<dbReference type="Proteomes" id="UP001053296">
    <property type="component" value="Chromosome"/>
</dbReference>
<sequence>MLFECGVYGNYLATCVSGNPEDIFVRPEVGRTKPIPIHFVEELLFFKKVKDWVVQFCDSEDVAAGNPR</sequence>